<dbReference type="InParanoid" id="D4H752"/>
<proteinExistence type="predicted"/>
<dbReference type="InterPro" id="IPR003772">
    <property type="entry name" value="YceD"/>
</dbReference>
<organism evidence="1 2">
    <name type="scientific">Denitrovibrio acetiphilus (strain DSM 12809 / NBRC 114555 / N2460)</name>
    <dbReference type="NCBI Taxonomy" id="522772"/>
    <lineage>
        <taxon>Bacteria</taxon>
        <taxon>Pseudomonadati</taxon>
        <taxon>Deferribacterota</taxon>
        <taxon>Deferribacteres</taxon>
        <taxon>Deferribacterales</taxon>
        <taxon>Geovibrionaceae</taxon>
        <taxon>Denitrovibrio</taxon>
    </lineage>
</organism>
<dbReference type="Pfam" id="PF02620">
    <property type="entry name" value="YceD"/>
    <property type="match status" value="1"/>
</dbReference>
<dbReference type="eggNOG" id="COG1399">
    <property type="taxonomic scope" value="Bacteria"/>
</dbReference>
<dbReference type="PaxDb" id="522772-Dacet_3006"/>
<evidence type="ECO:0000313" key="2">
    <source>
        <dbReference type="Proteomes" id="UP000002012"/>
    </source>
</evidence>
<dbReference type="RefSeq" id="WP_013012241.1">
    <property type="nucleotide sequence ID" value="NC_013943.1"/>
</dbReference>
<keyword evidence="2" id="KW-1185">Reference proteome</keyword>
<dbReference type="Proteomes" id="UP000002012">
    <property type="component" value="Chromosome"/>
</dbReference>
<dbReference type="HOGENOM" id="CLU_100236_1_0_0"/>
<evidence type="ECO:0000313" key="1">
    <source>
        <dbReference type="EMBL" id="ADD69756.1"/>
    </source>
</evidence>
<dbReference type="PANTHER" id="PTHR34374">
    <property type="entry name" value="LARGE RIBOSOMAL RNA SUBUNIT ACCUMULATION PROTEIN YCED HOMOLOG 1, CHLOROPLASTIC"/>
    <property type="match status" value="1"/>
</dbReference>
<dbReference type="STRING" id="522772.Dacet_3006"/>
<sequence length="164" mass="18328">MKLSFKELSLEPASFNGVYSFEDGDFKVGVTGYQADFVPTDAGLYVDIRFDYEFTAPCDRCLEPAKGFGSGRSGIQLSLQPEEVKDETELGDDDMGIVYIEGDEINLEELVRQEVIYDLPVRMVCGDDCKGLCPQCGINLNISKCKCDIITDPRWTVLKDIKKD</sequence>
<reference evidence="1 2" key="1">
    <citation type="journal article" date="2010" name="Stand. Genomic Sci.">
        <title>Complete genome sequence of Denitrovibrio acetiphilus type strain (N2460).</title>
        <authorList>
            <person name="Kiss H."/>
            <person name="Lang E."/>
            <person name="Lapidus A."/>
            <person name="Copeland A."/>
            <person name="Nolan M."/>
            <person name="Glavina Del Rio T."/>
            <person name="Chen F."/>
            <person name="Lucas S."/>
            <person name="Tice H."/>
            <person name="Cheng J.F."/>
            <person name="Han C."/>
            <person name="Goodwin L."/>
            <person name="Pitluck S."/>
            <person name="Liolios K."/>
            <person name="Pati A."/>
            <person name="Ivanova N."/>
            <person name="Mavromatis K."/>
            <person name="Chen A."/>
            <person name="Palaniappan K."/>
            <person name="Land M."/>
            <person name="Hauser L."/>
            <person name="Chang Y.J."/>
            <person name="Jeffries C.D."/>
            <person name="Detter J.C."/>
            <person name="Brettin T."/>
            <person name="Spring S."/>
            <person name="Rohde M."/>
            <person name="Goker M."/>
            <person name="Woyke T."/>
            <person name="Bristow J."/>
            <person name="Eisen J.A."/>
            <person name="Markowitz V."/>
            <person name="Hugenholtz P."/>
            <person name="Kyrpides N.C."/>
            <person name="Klenk H.P."/>
        </authorList>
    </citation>
    <scope>NUCLEOTIDE SEQUENCE [LARGE SCALE GENOMIC DNA]</scope>
    <source>
        <strain evidence="2">DSM 12809 / NBRC 114555 / N2460</strain>
    </source>
</reference>
<dbReference type="KEGG" id="dap:Dacet_3006"/>
<accession>D4H752</accession>
<dbReference type="PANTHER" id="PTHR34374:SF1">
    <property type="entry name" value="LARGE RIBOSOMAL RNA SUBUNIT ACCUMULATION PROTEIN YCED HOMOLOG 1, CHLOROPLASTIC"/>
    <property type="match status" value="1"/>
</dbReference>
<evidence type="ECO:0008006" key="3">
    <source>
        <dbReference type="Google" id="ProtNLM"/>
    </source>
</evidence>
<name>D4H752_DENA2</name>
<gene>
    <name evidence="1" type="ordered locus">Dacet_3006</name>
</gene>
<dbReference type="EMBL" id="CP001968">
    <property type="protein sequence ID" value="ADD69756.1"/>
    <property type="molecule type" value="Genomic_DNA"/>
</dbReference>
<dbReference type="AlphaFoldDB" id="D4H752"/>
<protein>
    <recommendedName>
        <fullName evidence="3">DUF177 domain-containing protein</fullName>
    </recommendedName>
</protein>